<name>A0A8X7VTU3_BRACI</name>
<dbReference type="AlphaFoldDB" id="A0A8X7VTU3"/>
<sequence>MTLAISSAREWFLAQPAGTPKVSALRSLEVPPRLPQSLLTCNSDASSCSESTDAGLGWVIVASHDGKILEGQQVVCCVSSPLMAEALALREMLAAASRLPPPNVWIRSDSLKLIRVINLNTFLMELYGIFKDIEFLSASFDFIHFSHVPRSCNSRADSLAKNALLCAHSLLS</sequence>
<dbReference type="Gene3D" id="3.30.420.10">
    <property type="entry name" value="Ribonuclease H-like superfamily/Ribonuclease H"/>
    <property type="match status" value="1"/>
</dbReference>
<dbReference type="GO" id="GO:0004523">
    <property type="term" value="F:RNA-DNA hybrid ribonuclease activity"/>
    <property type="evidence" value="ECO:0007669"/>
    <property type="project" value="InterPro"/>
</dbReference>
<dbReference type="CDD" id="cd06222">
    <property type="entry name" value="RNase_H_like"/>
    <property type="match status" value="1"/>
</dbReference>
<dbReference type="SUPFAM" id="SSF53098">
    <property type="entry name" value="Ribonuclease H-like"/>
    <property type="match status" value="1"/>
</dbReference>
<evidence type="ECO:0000259" key="1">
    <source>
        <dbReference type="Pfam" id="PF13456"/>
    </source>
</evidence>
<dbReference type="InterPro" id="IPR002156">
    <property type="entry name" value="RNaseH_domain"/>
</dbReference>
<dbReference type="PANTHER" id="PTHR47074">
    <property type="entry name" value="BNAC02G40300D PROTEIN"/>
    <property type="match status" value="1"/>
</dbReference>
<dbReference type="GO" id="GO:0003676">
    <property type="term" value="F:nucleic acid binding"/>
    <property type="evidence" value="ECO:0007669"/>
    <property type="project" value="InterPro"/>
</dbReference>
<organism evidence="2 3">
    <name type="scientific">Brassica carinata</name>
    <name type="common">Ethiopian mustard</name>
    <name type="synonym">Abyssinian cabbage</name>
    <dbReference type="NCBI Taxonomy" id="52824"/>
    <lineage>
        <taxon>Eukaryota</taxon>
        <taxon>Viridiplantae</taxon>
        <taxon>Streptophyta</taxon>
        <taxon>Embryophyta</taxon>
        <taxon>Tracheophyta</taxon>
        <taxon>Spermatophyta</taxon>
        <taxon>Magnoliopsida</taxon>
        <taxon>eudicotyledons</taxon>
        <taxon>Gunneridae</taxon>
        <taxon>Pentapetalae</taxon>
        <taxon>rosids</taxon>
        <taxon>malvids</taxon>
        <taxon>Brassicales</taxon>
        <taxon>Brassicaceae</taxon>
        <taxon>Brassiceae</taxon>
        <taxon>Brassica</taxon>
    </lineage>
</organism>
<dbReference type="EMBL" id="JAAMPC010000004">
    <property type="protein sequence ID" value="KAG2316710.1"/>
    <property type="molecule type" value="Genomic_DNA"/>
</dbReference>
<dbReference type="InterPro" id="IPR052929">
    <property type="entry name" value="RNase_H-like_EbsB-rel"/>
</dbReference>
<dbReference type="InterPro" id="IPR036397">
    <property type="entry name" value="RNaseH_sf"/>
</dbReference>
<dbReference type="InterPro" id="IPR012337">
    <property type="entry name" value="RNaseH-like_sf"/>
</dbReference>
<dbReference type="Pfam" id="PF13456">
    <property type="entry name" value="RVT_3"/>
    <property type="match status" value="1"/>
</dbReference>
<reference evidence="2 3" key="1">
    <citation type="submission" date="2020-02" db="EMBL/GenBank/DDBJ databases">
        <authorList>
            <person name="Ma Q."/>
            <person name="Huang Y."/>
            <person name="Song X."/>
            <person name="Pei D."/>
        </authorList>
    </citation>
    <scope>NUCLEOTIDE SEQUENCE [LARGE SCALE GENOMIC DNA]</scope>
    <source>
        <strain evidence="2">Sxm20200214</strain>
        <tissue evidence="2">Leaf</tissue>
    </source>
</reference>
<comment type="caution">
    <text evidence="2">The sequence shown here is derived from an EMBL/GenBank/DDBJ whole genome shotgun (WGS) entry which is preliminary data.</text>
</comment>
<keyword evidence="3" id="KW-1185">Reference proteome</keyword>
<evidence type="ECO:0000313" key="3">
    <source>
        <dbReference type="Proteomes" id="UP000886595"/>
    </source>
</evidence>
<feature type="domain" description="RNase H type-1" evidence="1">
    <location>
        <begin position="42"/>
        <end position="163"/>
    </location>
</feature>
<dbReference type="PANTHER" id="PTHR47074:SF49">
    <property type="entry name" value="POLYNUCLEOTIDYL TRANSFERASE, RIBONUCLEASE H-LIKE SUPERFAMILY PROTEIN"/>
    <property type="match status" value="1"/>
</dbReference>
<protein>
    <recommendedName>
        <fullName evidence="1">RNase H type-1 domain-containing protein</fullName>
    </recommendedName>
</protein>
<proteinExistence type="predicted"/>
<gene>
    <name evidence="2" type="ORF">Bca52824_019832</name>
</gene>
<evidence type="ECO:0000313" key="2">
    <source>
        <dbReference type="EMBL" id="KAG2316710.1"/>
    </source>
</evidence>
<dbReference type="InterPro" id="IPR044730">
    <property type="entry name" value="RNase_H-like_dom_plant"/>
</dbReference>
<accession>A0A8X7VTU3</accession>
<dbReference type="Proteomes" id="UP000886595">
    <property type="component" value="Unassembled WGS sequence"/>
</dbReference>